<reference evidence="2" key="1">
    <citation type="journal article" date="2023" name="Mol. Phylogenet. Evol.">
        <title>Genome-scale phylogeny and comparative genomics of the fungal order Sordariales.</title>
        <authorList>
            <person name="Hensen N."/>
            <person name="Bonometti L."/>
            <person name="Westerberg I."/>
            <person name="Brannstrom I.O."/>
            <person name="Guillou S."/>
            <person name="Cros-Aarteil S."/>
            <person name="Calhoun S."/>
            <person name="Haridas S."/>
            <person name="Kuo A."/>
            <person name="Mondo S."/>
            <person name="Pangilinan J."/>
            <person name="Riley R."/>
            <person name="LaButti K."/>
            <person name="Andreopoulos B."/>
            <person name="Lipzen A."/>
            <person name="Chen C."/>
            <person name="Yan M."/>
            <person name="Daum C."/>
            <person name="Ng V."/>
            <person name="Clum A."/>
            <person name="Steindorff A."/>
            <person name="Ohm R.A."/>
            <person name="Martin F."/>
            <person name="Silar P."/>
            <person name="Natvig D.O."/>
            <person name="Lalanne C."/>
            <person name="Gautier V."/>
            <person name="Ament-Velasquez S.L."/>
            <person name="Kruys A."/>
            <person name="Hutchinson M.I."/>
            <person name="Powell A.J."/>
            <person name="Barry K."/>
            <person name="Miller A.N."/>
            <person name="Grigoriev I.V."/>
            <person name="Debuchy R."/>
            <person name="Gladieux P."/>
            <person name="Hiltunen Thoren M."/>
            <person name="Johannesson H."/>
        </authorList>
    </citation>
    <scope>NUCLEOTIDE SEQUENCE</scope>
    <source>
        <strain evidence="2">PSN309</strain>
    </source>
</reference>
<name>A0AAN6WV19_9PEZI</name>
<reference evidence="2" key="2">
    <citation type="submission" date="2023-05" db="EMBL/GenBank/DDBJ databases">
        <authorList>
            <consortium name="Lawrence Berkeley National Laboratory"/>
            <person name="Steindorff A."/>
            <person name="Hensen N."/>
            <person name="Bonometti L."/>
            <person name="Westerberg I."/>
            <person name="Brannstrom I.O."/>
            <person name="Guillou S."/>
            <person name="Cros-Aarteil S."/>
            <person name="Calhoun S."/>
            <person name="Haridas S."/>
            <person name="Kuo A."/>
            <person name="Mondo S."/>
            <person name="Pangilinan J."/>
            <person name="Riley R."/>
            <person name="Labutti K."/>
            <person name="Andreopoulos B."/>
            <person name="Lipzen A."/>
            <person name="Chen C."/>
            <person name="Yanf M."/>
            <person name="Daum C."/>
            <person name="Ng V."/>
            <person name="Clum A."/>
            <person name="Ohm R."/>
            <person name="Martin F."/>
            <person name="Silar P."/>
            <person name="Natvig D."/>
            <person name="Lalanne C."/>
            <person name="Gautier V."/>
            <person name="Ament-Velasquez S.L."/>
            <person name="Kruys A."/>
            <person name="Hutchinson M.I."/>
            <person name="Powell A.J."/>
            <person name="Barry K."/>
            <person name="Miller A.N."/>
            <person name="Grigoriev I.V."/>
            <person name="Debuchy R."/>
            <person name="Gladieux P."/>
            <person name="Thoren M.H."/>
            <person name="Johannesson H."/>
        </authorList>
    </citation>
    <scope>NUCLEOTIDE SEQUENCE</scope>
    <source>
        <strain evidence="2">PSN309</strain>
    </source>
</reference>
<feature type="region of interest" description="Disordered" evidence="1">
    <location>
        <begin position="189"/>
        <end position="235"/>
    </location>
</feature>
<keyword evidence="3" id="KW-1185">Reference proteome</keyword>
<feature type="compositionally biased region" description="Polar residues" evidence="1">
    <location>
        <begin position="16"/>
        <end position="35"/>
    </location>
</feature>
<sequence>MFEPACSRWLLSKVPPTTTMMKPNGSSVKSPNGGSVHSDPGTGIAPSSPVTTVASTARTLSSRTSVMSLIDLGANSLDIIALETHLDGTNSVPPYPACFPCVPSSLGQGTTPSLPASFTPARPEQNEAPRSSTVSLINLDEGGPIEAFPILEDVVIEEQEQQVEPVTVREPSLCLPTLGMIMDREALDASALDSPTIPRNAIEGSPERCDGDDSNPGNRDGGVARLPPKPQPPSEEVILGYGGTEAMRQEMERLIGSMWEHLDFAEEVVDGLGGS</sequence>
<proteinExistence type="predicted"/>
<dbReference type="AlphaFoldDB" id="A0AAN6WV19"/>
<comment type="caution">
    <text evidence="2">The sequence shown here is derived from an EMBL/GenBank/DDBJ whole genome shotgun (WGS) entry which is preliminary data.</text>
</comment>
<accession>A0AAN6WV19</accession>
<protein>
    <submittedName>
        <fullName evidence="2">Uncharacterized protein</fullName>
    </submittedName>
</protein>
<dbReference type="Proteomes" id="UP001302126">
    <property type="component" value="Unassembled WGS sequence"/>
</dbReference>
<evidence type="ECO:0000313" key="2">
    <source>
        <dbReference type="EMBL" id="KAK4188913.1"/>
    </source>
</evidence>
<evidence type="ECO:0000313" key="3">
    <source>
        <dbReference type="Proteomes" id="UP001302126"/>
    </source>
</evidence>
<organism evidence="2 3">
    <name type="scientific">Podospora australis</name>
    <dbReference type="NCBI Taxonomy" id="1536484"/>
    <lineage>
        <taxon>Eukaryota</taxon>
        <taxon>Fungi</taxon>
        <taxon>Dikarya</taxon>
        <taxon>Ascomycota</taxon>
        <taxon>Pezizomycotina</taxon>
        <taxon>Sordariomycetes</taxon>
        <taxon>Sordariomycetidae</taxon>
        <taxon>Sordariales</taxon>
        <taxon>Podosporaceae</taxon>
        <taxon>Podospora</taxon>
    </lineage>
</organism>
<dbReference type="EMBL" id="MU864382">
    <property type="protein sequence ID" value="KAK4188913.1"/>
    <property type="molecule type" value="Genomic_DNA"/>
</dbReference>
<gene>
    <name evidence="2" type="ORF">QBC35DRAFT_548287</name>
</gene>
<feature type="region of interest" description="Disordered" evidence="1">
    <location>
        <begin position="16"/>
        <end position="49"/>
    </location>
</feature>
<evidence type="ECO:0000256" key="1">
    <source>
        <dbReference type="SAM" id="MobiDB-lite"/>
    </source>
</evidence>